<accession>A0ABV9PNT8</accession>
<feature type="transmembrane region" description="Helical" evidence="6">
    <location>
        <begin position="391"/>
        <end position="415"/>
    </location>
</feature>
<feature type="transmembrane region" description="Helical" evidence="6">
    <location>
        <begin position="178"/>
        <end position="201"/>
    </location>
</feature>
<keyword evidence="5 6" id="KW-0472">Membrane</keyword>
<dbReference type="PANTHER" id="PTHR30250">
    <property type="entry name" value="PST FAMILY PREDICTED COLANIC ACID TRANSPORTER"/>
    <property type="match status" value="1"/>
</dbReference>
<feature type="transmembrane region" description="Helical" evidence="6">
    <location>
        <begin position="23"/>
        <end position="42"/>
    </location>
</feature>
<feature type="transmembrane region" description="Helical" evidence="6">
    <location>
        <begin position="325"/>
        <end position="349"/>
    </location>
</feature>
<dbReference type="RefSeq" id="WP_344988891.1">
    <property type="nucleotide sequence ID" value="NZ_BAABCD010000006.1"/>
</dbReference>
<proteinExistence type="predicted"/>
<sequence>MASPDPAEAAPTTARGATGGMRALTLATLFAAASGYLVMLIAGRALGPADYPLFATYWGAFFALGGVANGLMQEVTRAVRSARQLTVGAGASGVDDDVGGIGGPTPASPPPGPRVRLLTAGLVLGLVLAAAVVVSTPAWGPVGLPTFSGVGVAIMAFGILGFSLQAATAGALSGSERWGLYAVLLTVDAALRLAVAGIAWWLGDAGLGFAIATVAGAITWALLVALSPATRSALASAVDVGRGRFWRNTGTAMLASAGTSALVTGFPLFVTATARPTDPAPLLGAVILAITLTRAPLLVPLTSFQSAIIVYFVERRSRGPRALALPLAAVTAVGVLGAGAAWLVGPWLIRVLFGAEFELSGAVLAALTAASVGTAALMVTGNAALAFDRHLLYNVGWWVAVIAAAALLVAVPGALDVRAAIALLAGPGVGVLVHVVGLVVVATSSRPGART</sequence>
<comment type="caution">
    <text evidence="7">The sequence shown here is derived from an EMBL/GenBank/DDBJ whole genome shotgun (WGS) entry which is preliminary data.</text>
</comment>
<dbReference type="Proteomes" id="UP001595836">
    <property type="component" value="Unassembled WGS sequence"/>
</dbReference>
<feature type="transmembrane region" description="Helical" evidence="6">
    <location>
        <begin position="54"/>
        <end position="72"/>
    </location>
</feature>
<evidence type="ECO:0000256" key="5">
    <source>
        <dbReference type="ARBA" id="ARBA00023136"/>
    </source>
</evidence>
<feature type="transmembrane region" description="Helical" evidence="6">
    <location>
        <begin position="207"/>
        <end position="229"/>
    </location>
</feature>
<feature type="transmembrane region" description="Helical" evidence="6">
    <location>
        <begin position="361"/>
        <end position="379"/>
    </location>
</feature>
<feature type="transmembrane region" description="Helical" evidence="6">
    <location>
        <begin position="421"/>
        <end position="442"/>
    </location>
</feature>
<evidence type="ECO:0000256" key="1">
    <source>
        <dbReference type="ARBA" id="ARBA00004651"/>
    </source>
</evidence>
<comment type="subcellular location">
    <subcellularLocation>
        <location evidence="1">Cell membrane</location>
        <topology evidence="1">Multi-pass membrane protein</topology>
    </subcellularLocation>
</comment>
<feature type="transmembrane region" description="Helical" evidence="6">
    <location>
        <begin position="250"/>
        <end position="270"/>
    </location>
</feature>
<keyword evidence="3 6" id="KW-0812">Transmembrane</keyword>
<gene>
    <name evidence="7" type="ORF">ACFO7U_04710</name>
</gene>
<dbReference type="InterPro" id="IPR050833">
    <property type="entry name" value="Poly_Biosynth_Transport"/>
</dbReference>
<protein>
    <submittedName>
        <fullName evidence="7">Polysaccharide biosynthesis protein</fullName>
    </submittedName>
</protein>
<keyword evidence="4 6" id="KW-1133">Transmembrane helix</keyword>
<evidence type="ECO:0000313" key="7">
    <source>
        <dbReference type="EMBL" id="MFC4754084.1"/>
    </source>
</evidence>
<dbReference type="EMBL" id="JBHSHP010000009">
    <property type="protein sequence ID" value="MFC4754084.1"/>
    <property type="molecule type" value="Genomic_DNA"/>
</dbReference>
<name>A0ABV9PNT8_9ACTN</name>
<dbReference type="PANTHER" id="PTHR30250:SF11">
    <property type="entry name" value="O-ANTIGEN TRANSPORTER-RELATED"/>
    <property type="match status" value="1"/>
</dbReference>
<keyword evidence="2" id="KW-1003">Cell membrane</keyword>
<reference evidence="8" key="1">
    <citation type="journal article" date="2019" name="Int. J. Syst. Evol. Microbiol.">
        <title>The Global Catalogue of Microorganisms (GCM) 10K type strain sequencing project: providing services to taxonomists for standard genome sequencing and annotation.</title>
        <authorList>
            <consortium name="The Broad Institute Genomics Platform"/>
            <consortium name="The Broad Institute Genome Sequencing Center for Infectious Disease"/>
            <person name="Wu L."/>
            <person name="Ma J."/>
        </authorList>
    </citation>
    <scope>NUCLEOTIDE SEQUENCE [LARGE SCALE GENOMIC DNA]</scope>
    <source>
        <strain evidence="8">JCM 11882</strain>
    </source>
</reference>
<evidence type="ECO:0000256" key="3">
    <source>
        <dbReference type="ARBA" id="ARBA00022692"/>
    </source>
</evidence>
<feature type="transmembrane region" description="Helical" evidence="6">
    <location>
        <begin position="146"/>
        <end position="166"/>
    </location>
</feature>
<feature type="transmembrane region" description="Helical" evidence="6">
    <location>
        <begin position="282"/>
        <end position="313"/>
    </location>
</feature>
<evidence type="ECO:0000256" key="4">
    <source>
        <dbReference type="ARBA" id="ARBA00022989"/>
    </source>
</evidence>
<keyword evidence="8" id="KW-1185">Reference proteome</keyword>
<evidence type="ECO:0000313" key="8">
    <source>
        <dbReference type="Proteomes" id="UP001595836"/>
    </source>
</evidence>
<organism evidence="7 8">
    <name type="scientific">Dietzia aurantiaca</name>
    <dbReference type="NCBI Taxonomy" id="983873"/>
    <lineage>
        <taxon>Bacteria</taxon>
        <taxon>Bacillati</taxon>
        <taxon>Actinomycetota</taxon>
        <taxon>Actinomycetes</taxon>
        <taxon>Mycobacteriales</taxon>
        <taxon>Dietziaceae</taxon>
        <taxon>Dietzia</taxon>
    </lineage>
</organism>
<feature type="transmembrane region" description="Helical" evidence="6">
    <location>
        <begin position="117"/>
        <end position="140"/>
    </location>
</feature>
<evidence type="ECO:0000256" key="2">
    <source>
        <dbReference type="ARBA" id="ARBA00022475"/>
    </source>
</evidence>
<evidence type="ECO:0000256" key="6">
    <source>
        <dbReference type="SAM" id="Phobius"/>
    </source>
</evidence>